<dbReference type="Pfam" id="PF21651">
    <property type="entry name" value="DUF6858"/>
    <property type="match status" value="1"/>
</dbReference>
<keyword evidence="2" id="KW-1185">Reference proteome</keyword>
<dbReference type="EMBL" id="CP041406">
    <property type="protein sequence ID" value="QOP45938.1"/>
    <property type="molecule type" value="Genomic_DNA"/>
</dbReference>
<dbReference type="KEGG" id="spal:FM071_06385"/>
<evidence type="ECO:0000313" key="2">
    <source>
        <dbReference type="Proteomes" id="UP000593580"/>
    </source>
</evidence>
<evidence type="ECO:0000313" key="1">
    <source>
        <dbReference type="EMBL" id="QOP45938.1"/>
    </source>
</evidence>
<dbReference type="AlphaFoldDB" id="A0A7M1BAT6"/>
<reference evidence="1 2" key="1">
    <citation type="submission" date="2019-07" db="EMBL/GenBank/DDBJ databases">
        <title>Sulfurimonas paralvinellae sp. nov., a novel mesophilic, hydrogen- and sulfur-oxidizing chemolithoautotroph within the Epsilonproteo- bacteria isolated from a deep-sea hydrothermal vent polychaete nest, reclassification of Thiomicrospira denitrificans as Sulfurimonas denitrificans comb. nov. and emended description of the genus Sulfurimonas.</title>
        <authorList>
            <person name="Wang S."/>
            <person name="Jiang L."/>
            <person name="Shao Z."/>
        </authorList>
    </citation>
    <scope>NUCLEOTIDE SEQUENCE [LARGE SCALE GENOMIC DNA]</scope>
    <source>
        <strain evidence="1 2">GO25</strain>
    </source>
</reference>
<accession>A0A7M1BAT6</accession>
<proteinExistence type="predicted"/>
<organism evidence="1 2">
    <name type="scientific">Sulfurimonas paralvinellae</name>
    <dbReference type="NCBI Taxonomy" id="317658"/>
    <lineage>
        <taxon>Bacteria</taxon>
        <taxon>Pseudomonadati</taxon>
        <taxon>Campylobacterota</taxon>
        <taxon>Epsilonproteobacteria</taxon>
        <taxon>Campylobacterales</taxon>
        <taxon>Sulfurimonadaceae</taxon>
        <taxon>Sulfurimonas</taxon>
    </lineage>
</organism>
<dbReference type="RefSeq" id="WP_193109959.1">
    <property type="nucleotide sequence ID" value="NZ_CP041406.1"/>
</dbReference>
<name>A0A7M1BAT6_9BACT</name>
<protein>
    <submittedName>
        <fullName evidence="1">Uncharacterized protein</fullName>
    </submittedName>
</protein>
<sequence>MTQSLLMDKYSVYSVDIQKTETTFSNIDEIIAYLQSKIAAHPFATEIAIFDHYTHTKSIEEHVLDEKIKAAKNLVFCFGKMLPDAKMLAVRPRSIGVTDLGDIFEISFLEVPNEALQKVTEEWVKSIKNK</sequence>
<gene>
    <name evidence="1" type="ORF">FM071_06385</name>
</gene>
<dbReference type="Proteomes" id="UP000593580">
    <property type="component" value="Chromosome"/>
</dbReference>
<dbReference type="InterPro" id="IPR049204">
    <property type="entry name" value="DUF6858"/>
</dbReference>